<reference evidence="2" key="1">
    <citation type="submission" date="2022-10" db="EMBL/GenBank/DDBJ databases">
        <title>Characterization and whole genome sequencing of a new Roseateles species, isolated from fresh water.</title>
        <authorList>
            <person name="Guliayeva D.Y."/>
            <person name="Akhremchuk A.E."/>
            <person name="Sikolenko M.A."/>
            <person name="Valentovich L.N."/>
            <person name="Sidarenka A.V."/>
        </authorList>
    </citation>
    <scope>NUCLEOTIDE SEQUENCE</scope>
    <source>
        <strain evidence="2">BIM B-1768</strain>
    </source>
</reference>
<accession>A0ABY6B4R0</accession>
<evidence type="ECO:0000313" key="2">
    <source>
        <dbReference type="EMBL" id="UXH79530.1"/>
    </source>
</evidence>
<feature type="region of interest" description="Disordered" evidence="1">
    <location>
        <begin position="234"/>
        <end position="288"/>
    </location>
</feature>
<dbReference type="Gene3D" id="3.40.630.30">
    <property type="match status" value="1"/>
</dbReference>
<sequence>MKLLSALTWRRAQPQDAAAMSRIYNESVQGGGHSPTLTEASVDNMRHCMRESTRHRWPLWVLTRPGPHGPGDDGASSEEVVGWAYLRAIAWGSSACGTTGDLWIYVAREWHGTGAAMLMARRVHPEIVRHGFDTLTCWILGGNRRSLSMVRACRLKRWGLLPGIVRYGAQAHDLEIWGCRVDDPEWQTYMTRLNERYSRIERLRAQRIAEADGGRSLGTMANADAYMGADMGAGADADAESDADADTRGKRNVPACDGRSGEPSTVLGEAPRPPVMASLAVRRRETTT</sequence>
<evidence type="ECO:0008006" key="4">
    <source>
        <dbReference type="Google" id="ProtNLM"/>
    </source>
</evidence>
<proteinExistence type="predicted"/>
<organism evidence="2 3">
    <name type="scientific">Roseateles amylovorans</name>
    <dbReference type="NCBI Taxonomy" id="2978473"/>
    <lineage>
        <taxon>Bacteria</taxon>
        <taxon>Pseudomonadati</taxon>
        <taxon>Pseudomonadota</taxon>
        <taxon>Betaproteobacteria</taxon>
        <taxon>Burkholderiales</taxon>
        <taxon>Sphaerotilaceae</taxon>
        <taxon>Roseateles</taxon>
    </lineage>
</organism>
<keyword evidence="3" id="KW-1185">Reference proteome</keyword>
<dbReference type="RefSeq" id="WP_261759350.1">
    <property type="nucleotide sequence ID" value="NZ_CP104562.2"/>
</dbReference>
<name>A0ABY6B4R0_9BURK</name>
<evidence type="ECO:0000256" key="1">
    <source>
        <dbReference type="SAM" id="MobiDB-lite"/>
    </source>
</evidence>
<evidence type="ECO:0000313" key="3">
    <source>
        <dbReference type="Proteomes" id="UP001064933"/>
    </source>
</evidence>
<dbReference type="InterPro" id="IPR016181">
    <property type="entry name" value="Acyl_CoA_acyltransferase"/>
</dbReference>
<protein>
    <recommendedName>
        <fullName evidence="4">N-acetyltransferase domain-containing protein</fullName>
    </recommendedName>
</protein>
<dbReference type="EMBL" id="CP104562">
    <property type="protein sequence ID" value="UXH79530.1"/>
    <property type="molecule type" value="Genomic_DNA"/>
</dbReference>
<dbReference type="Proteomes" id="UP001064933">
    <property type="component" value="Chromosome"/>
</dbReference>
<dbReference type="SUPFAM" id="SSF55729">
    <property type="entry name" value="Acyl-CoA N-acyltransferases (Nat)"/>
    <property type="match status" value="1"/>
</dbReference>
<gene>
    <name evidence="2" type="ORF">N4261_06295</name>
</gene>